<reference evidence="4 6" key="1">
    <citation type="submission" date="2016-01" db="EMBL/GenBank/DDBJ databases">
        <title>Genome Sequences of Twelve Sporeforming Bacillus Species Isolated from Foods.</title>
        <authorList>
            <person name="Berendsen E.M."/>
            <person name="Wells-Bennik M.H."/>
            <person name="Krawcyk A.O."/>
            <person name="De Jong A."/>
            <person name="Holsappel S."/>
            <person name="Eijlander R.T."/>
            <person name="Kuipers O.P."/>
        </authorList>
    </citation>
    <scope>NUCLEOTIDE SEQUENCE [LARGE SCALE GENOMIC DNA]</scope>
    <source>
        <strain evidence="4 6">B4102</strain>
    </source>
</reference>
<protein>
    <recommendedName>
        <fullName evidence="3">Nucleotidase</fullName>
        <ecNumber evidence="3">3.1.3.-</ecNumber>
    </recommendedName>
</protein>
<dbReference type="GeneID" id="62497421"/>
<dbReference type="RefSeq" id="WP_066225919.1">
    <property type="nucleotide sequence ID" value="NZ_CP066701.1"/>
</dbReference>
<dbReference type="STRING" id="46224.B4102_1472"/>
<dbReference type="InterPro" id="IPR036412">
    <property type="entry name" value="HAD-like_sf"/>
</dbReference>
<organism evidence="4 6">
    <name type="scientific">Heyndrickxia sporothermodurans</name>
    <dbReference type="NCBI Taxonomy" id="46224"/>
    <lineage>
        <taxon>Bacteria</taxon>
        <taxon>Bacillati</taxon>
        <taxon>Bacillota</taxon>
        <taxon>Bacilli</taxon>
        <taxon>Bacillales</taxon>
        <taxon>Bacillaceae</taxon>
        <taxon>Heyndrickxia</taxon>
    </lineage>
</organism>
<name>A0A150LHT2_9BACI</name>
<dbReference type="InterPro" id="IPR009206">
    <property type="entry name" value="Nucleotidase_putative"/>
</dbReference>
<sequence length="194" mass="22897">MKMKFGIDIDGTVTHPNSLLPYINEAFQLQLTLDDITEYELTNVIDVDPKAFYEWFVKTEPRMYGESPLAKGAKEVLTKWKEKFELYFISARSSNLIDVTENWFNTNDLFYHHIELIGSHNKVEVAKKYQVDLFFEDKHDNAVMIHEQLQIPVILFDTPYNQDPIPEGVVRVKNWHEAEIWVEKWLKMKSKVTN</sequence>
<dbReference type="EMBL" id="CP066701">
    <property type="protein sequence ID" value="QQX24306.1"/>
    <property type="molecule type" value="Genomic_DNA"/>
</dbReference>
<reference evidence="5 7" key="2">
    <citation type="submission" date="2020-12" db="EMBL/GenBank/DDBJ databases">
        <title>Taxonomic evaluation of the Bacillus sporothermodurans group of bacteria based on whole genome sequences.</title>
        <authorList>
            <person name="Fiedler G."/>
            <person name="Herbstmann A.-D."/>
            <person name="Doll E."/>
            <person name="Wenning M."/>
            <person name="Brinks E."/>
            <person name="Kabisch J."/>
            <person name="Breitenwieser F."/>
            <person name="Lappann M."/>
            <person name="Boehnlein C."/>
            <person name="Franz C."/>
        </authorList>
    </citation>
    <scope>NUCLEOTIDE SEQUENCE [LARGE SCALE GENOMIC DNA]</scope>
    <source>
        <strain evidence="5 7">DSM 10599</strain>
    </source>
</reference>
<dbReference type="Proteomes" id="UP000595512">
    <property type="component" value="Chromosome"/>
</dbReference>
<dbReference type="EMBL" id="LQYN01000004">
    <property type="protein sequence ID" value="KYD11569.1"/>
    <property type="molecule type" value="Genomic_DNA"/>
</dbReference>
<dbReference type="AlphaFoldDB" id="A0A150LHT2"/>
<accession>A0A150LHT2</accession>
<gene>
    <name evidence="4" type="ORF">B4102_1472</name>
    <name evidence="5" type="ORF">JGZ69_16050</name>
</gene>
<dbReference type="EC" id="3.1.3.-" evidence="3"/>
<dbReference type="PANTHER" id="PTHR35134:SF2">
    <property type="entry name" value="NUCLEOTIDASE YQFW-RELATED"/>
    <property type="match status" value="1"/>
</dbReference>
<dbReference type="PIRSF" id="PIRSF021362">
    <property type="entry name" value="UCP021362_HAD"/>
    <property type="match status" value="1"/>
</dbReference>
<dbReference type="InterPro" id="IPR052419">
    <property type="entry name" value="5_3-deoxyribonucleotidase-like"/>
</dbReference>
<dbReference type="Gene3D" id="3.40.50.1000">
    <property type="entry name" value="HAD superfamily/HAD-like"/>
    <property type="match status" value="1"/>
</dbReference>
<evidence type="ECO:0000313" key="7">
    <source>
        <dbReference type="Proteomes" id="UP000595512"/>
    </source>
</evidence>
<proteinExistence type="inferred from homology"/>
<dbReference type="Proteomes" id="UP000075666">
    <property type="component" value="Unassembled WGS sequence"/>
</dbReference>
<dbReference type="OrthoDB" id="2471595at2"/>
<keyword evidence="6" id="KW-1185">Reference proteome</keyword>
<dbReference type="PATRIC" id="fig|46224.3.peg.3258"/>
<evidence type="ECO:0000313" key="5">
    <source>
        <dbReference type="EMBL" id="QQX24306.1"/>
    </source>
</evidence>
<comment type="similarity">
    <text evidence="1 3">Belongs to the 5'(3')-deoxyribonucleotidase family.</text>
</comment>
<evidence type="ECO:0000313" key="4">
    <source>
        <dbReference type="EMBL" id="KYD11569.1"/>
    </source>
</evidence>
<evidence type="ECO:0000313" key="6">
    <source>
        <dbReference type="Proteomes" id="UP000075666"/>
    </source>
</evidence>
<dbReference type="SUPFAM" id="SSF56784">
    <property type="entry name" value="HAD-like"/>
    <property type="match status" value="1"/>
</dbReference>
<evidence type="ECO:0000256" key="2">
    <source>
        <dbReference type="ARBA" id="ARBA00022801"/>
    </source>
</evidence>
<dbReference type="GO" id="GO:0016787">
    <property type="term" value="F:hydrolase activity"/>
    <property type="evidence" value="ECO:0007669"/>
    <property type="project" value="UniProtKB-KW"/>
</dbReference>
<dbReference type="InterPro" id="IPR023214">
    <property type="entry name" value="HAD_sf"/>
</dbReference>
<dbReference type="PANTHER" id="PTHR35134">
    <property type="entry name" value="NUCLEOTIDASE YQFW-RELATED"/>
    <property type="match status" value="1"/>
</dbReference>
<dbReference type="KEGG" id="hspo:JGZ69_16050"/>
<keyword evidence="2 3" id="KW-0378">Hydrolase</keyword>
<evidence type="ECO:0000256" key="1">
    <source>
        <dbReference type="ARBA" id="ARBA00009589"/>
    </source>
</evidence>
<evidence type="ECO:0000256" key="3">
    <source>
        <dbReference type="PIRNR" id="PIRNR021362"/>
    </source>
</evidence>